<evidence type="ECO:0000313" key="1">
    <source>
        <dbReference type="EMBL" id="RGS47731.1"/>
    </source>
</evidence>
<gene>
    <name evidence="1" type="ORF">DWX92_03650</name>
</gene>
<accession>A0A412J559</accession>
<dbReference type="EMBL" id="QRVM01000010">
    <property type="protein sequence ID" value="RGS47731.1"/>
    <property type="molecule type" value="Genomic_DNA"/>
</dbReference>
<dbReference type="Proteomes" id="UP000285274">
    <property type="component" value="Unassembled WGS sequence"/>
</dbReference>
<name>A0A412J559_9FIRM</name>
<dbReference type="Gene3D" id="3.20.20.80">
    <property type="entry name" value="Glycosidases"/>
    <property type="match status" value="1"/>
</dbReference>
<sequence length="574" mass="67476">MENWIHNLDSFYVTKDDQKINFSDDFIKSEERVTGLGKGIYTSYKYFDTYIWKEDSTNHYYFEWIPKVDENIKEVHFPDSFVCEDKDGYSTIPYMQGLLIPNHYDYDYSKIAFDGQFTSCAAYMPWLSQTNNGKGYIAINETPWDSKYTIDHDDKGTRLQFVWLTSLGKMRYKRVVRYSFESNMDYNRAAKIYREYVKETGLFKSLKEKEVKLCKISDLQQCAVVHTGIKAHTEKDSRFYAGQKDVIHSFDSVKEMIQKLHSLGSSKLYLHLDGWADPGYDNCHPDYLPVCIEAGGWSGLKDLQKSLSSQNDLFGLHDQYRDYYYKAKTHNENEAIQLEDGSVFEHANWAGGRQNYLCASLAPKYVKRNYTEILKHINLDCVYLDVFSCNEMDECFNLEHLMTRKECMEYRRACFQYMISKGIIPSSEECSDWAMRELVFSHYGPYEFMMKDENEKRMGIPVPLFNLVYHDCFILPWPMEKRQEDYMLYALLNGGIPYVIRNAPYDNVDGNFGSDGLSIEDRIKRANVVLDFYQKIKNEEMVEHKIINDHVQQTTFSNNITVEINTKENTYRIV</sequence>
<organism evidence="1 2">
    <name type="scientific">Holdemanella biformis</name>
    <dbReference type="NCBI Taxonomy" id="1735"/>
    <lineage>
        <taxon>Bacteria</taxon>
        <taxon>Bacillati</taxon>
        <taxon>Bacillota</taxon>
        <taxon>Erysipelotrichia</taxon>
        <taxon>Erysipelotrichales</taxon>
        <taxon>Erysipelotrichaceae</taxon>
        <taxon>Holdemanella</taxon>
    </lineage>
</organism>
<proteinExistence type="predicted"/>
<protein>
    <submittedName>
        <fullName evidence="1">Uncharacterized protein</fullName>
    </submittedName>
</protein>
<dbReference type="RefSeq" id="WP_118319611.1">
    <property type="nucleotide sequence ID" value="NZ_QRVM01000010.1"/>
</dbReference>
<dbReference type="Pfam" id="PF18952">
    <property type="entry name" value="DUF5696"/>
    <property type="match status" value="1"/>
</dbReference>
<comment type="caution">
    <text evidence="1">The sequence shown here is derived from an EMBL/GenBank/DDBJ whole genome shotgun (WGS) entry which is preliminary data.</text>
</comment>
<dbReference type="InterPro" id="IPR043751">
    <property type="entry name" value="DUF5696"/>
</dbReference>
<dbReference type="AlphaFoldDB" id="A0A412J559"/>
<reference evidence="1 2" key="1">
    <citation type="submission" date="2018-08" db="EMBL/GenBank/DDBJ databases">
        <title>A genome reference for cultivated species of the human gut microbiota.</title>
        <authorList>
            <person name="Zou Y."/>
            <person name="Xue W."/>
            <person name="Luo G."/>
        </authorList>
    </citation>
    <scope>NUCLEOTIDE SEQUENCE [LARGE SCALE GENOMIC DNA]</scope>
    <source>
        <strain evidence="1 2">AF22-10AC</strain>
    </source>
</reference>
<evidence type="ECO:0000313" key="2">
    <source>
        <dbReference type="Proteomes" id="UP000285274"/>
    </source>
</evidence>